<dbReference type="Pfam" id="PF00072">
    <property type="entry name" value="Response_reg"/>
    <property type="match status" value="1"/>
</dbReference>
<dbReference type="PROSITE" id="PS50110">
    <property type="entry name" value="RESPONSE_REGULATORY"/>
    <property type="match status" value="1"/>
</dbReference>
<dbReference type="InterPro" id="IPR043128">
    <property type="entry name" value="Rev_trsase/Diguanyl_cyclase"/>
</dbReference>
<dbReference type="InterPro" id="IPR029787">
    <property type="entry name" value="Nucleotide_cyclase"/>
</dbReference>
<dbReference type="GO" id="GO:0000160">
    <property type="term" value="P:phosphorelay signal transduction system"/>
    <property type="evidence" value="ECO:0007669"/>
    <property type="project" value="InterPro"/>
</dbReference>
<dbReference type="InterPro" id="IPR000160">
    <property type="entry name" value="GGDEF_dom"/>
</dbReference>
<evidence type="ECO:0000256" key="1">
    <source>
        <dbReference type="SAM" id="Coils"/>
    </source>
</evidence>
<protein>
    <submittedName>
        <fullName evidence="5">Two-component transcriptional response regulator, LuxR family</fullName>
    </submittedName>
</protein>
<dbReference type="InterPro" id="IPR001789">
    <property type="entry name" value="Sig_transdc_resp-reg_receiver"/>
</dbReference>
<dbReference type="PROSITE" id="PS50887">
    <property type="entry name" value="GGDEF"/>
    <property type="match status" value="1"/>
</dbReference>
<evidence type="ECO:0000256" key="2">
    <source>
        <dbReference type="SAM" id="MobiDB-lite"/>
    </source>
</evidence>
<dbReference type="GO" id="GO:0052621">
    <property type="term" value="F:diguanylate cyclase activity"/>
    <property type="evidence" value="ECO:0007669"/>
    <property type="project" value="TreeGrafter"/>
</dbReference>
<dbReference type="AlphaFoldDB" id="A0A3B0YI41"/>
<dbReference type="Pfam" id="PF00990">
    <property type="entry name" value="GGDEF"/>
    <property type="match status" value="1"/>
</dbReference>
<dbReference type="EMBL" id="UOFN01000051">
    <property type="protein sequence ID" value="VAW75793.1"/>
    <property type="molecule type" value="Genomic_DNA"/>
</dbReference>
<dbReference type="PANTHER" id="PTHR45138">
    <property type="entry name" value="REGULATORY COMPONENTS OF SENSORY TRANSDUCTION SYSTEM"/>
    <property type="match status" value="1"/>
</dbReference>
<dbReference type="GO" id="GO:1902201">
    <property type="term" value="P:negative regulation of bacterial-type flagellum-dependent cell motility"/>
    <property type="evidence" value="ECO:0007669"/>
    <property type="project" value="TreeGrafter"/>
</dbReference>
<dbReference type="SUPFAM" id="SSF52172">
    <property type="entry name" value="CheY-like"/>
    <property type="match status" value="1"/>
</dbReference>
<gene>
    <name evidence="5" type="ORF">MNBD_GAMMA15-2487</name>
</gene>
<feature type="region of interest" description="Disordered" evidence="2">
    <location>
        <begin position="326"/>
        <end position="347"/>
    </location>
</feature>
<dbReference type="Gene3D" id="3.40.50.2300">
    <property type="match status" value="1"/>
</dbReference>
<reference evidence="5" key="1">
    <citation type="submission" date="2018-06" db="EMBL/GenBank/DDBJ databases">
        <authorList>
            <person name="Zhirakovskaya E."/>
        </authorList>
    </citation>
    <scope>NUCLEOTIDE SEQUENCE</scope>
</reference>
<dbReference type="SMART" id="SM00267">
    <property type="entry name" value="GGDEF"/>
    <property type="match status" value="1"/>
</dbReference>
<evidence type="ECO:0000259" key="4">
    <source>
        <dbReference type="PROSITE" id="PS50887"/>
    </source>
</evidence>
<evidence type="ECO:0000259" key="3">
    <source>
        <dbReference type="PROSITE" id="PS50110"/>
    </source>
</evidence>
<dbReference type="InterPro" id="IPR050469">
    <property type="entry name" value="Diguanylate_Cyclase"/>
</dbReference>
<dbReference type="SUPFAM" id="SSF55073">
    <property type="entry name" value="Nucleotide cyclase"/>
    <property type="match status" value="1"/>
</dbReference>
<dbReference type="NCBIfam" id="TIGR00254">
    <property type="entry name" value="GGDEF"/>
    <property type="match status" value="1"/>
</dbReference>
<keyword evidence="1" id="KW-0175">Coiled coil</keyword>
<feature type="domain" description="GGDEF" evidence="4">
    <location>
        <begin position="199"/>
        <end position="336"/>
    </location>
</feature>
<dbReference type="SMART" id="SM00448">
    <property type="entry name" value="REC"/>
    <property type="match status" value="1"/>
</dbReference>
<sequence length="347" mass="39128">MDINDKNKWAVVLLVDDQQMVAEGIRRMIADEPDIDFHYCSDPKLAVQKAAEIQATVILQDLVMPDVDGLTLVRFYRNNPATKNIPVIVLSSKDDPNVKSEAFSHGATDYLVKLPERIELLARIRSHARSYLAHKERDQAFNTLSKMQAQLEMMNEELARSNRELQRLSSLDGLTGVANRRQFDETLEQEWQRAHRASMPLSLIFADIDHFKRYNDHYGHQAGDDTLIKVARALKKTVHRPADLVSRYGGEEFVMVLPDTTHEGAIAVANKVLLGVRSLNIPHVDAGDQDRVTLSMGVATLIPDEKEKPEILIETADKALYRAKEAGRNRVEASTPEQDEEKKSVSV</sequence>
<dbReference type="CDD" id="cd01949">
    <property type="entry name" value="GGDEF"/>
    <property type="match status" value="1"/>
</dbReference>
<dbReference type="FunFam" id="3.30.70.270:FF:000001">
    <property type="entry name" value="Diguanylate cyclase domain protein"/>
    <property type="match status" value="1"/>
</dbReference>
<dbReference type="GO" id="GO:0005886">
    <property type="term" value="C:plasma membrane"/>
    <property type="evidence" value="ECO:0007669"/>
    <property type="project" value="TreeGrafter"/>
</dbReference>
<dbReference type="InterPro" id="IPR011006">
    <property type="entry name" value="CheY-like_superfamily"/>
</dbReference>
<dbReference type="PANTHER" id="PTHR45138:SF9">
    <property type="entry name" value="DIGUANYLATE CYCLASE DGCM-RELATED"/>
    <property type="match status" value="1"/>
</dbReference>
<organism evidence="5">
    <name type="scientific">hydrothermal vent metagenome</name>
    <dbReference type="NCBI Taxonomy" id="652676"/>
    <lineage>
        <taxon>unclassified sequences</taxon>
        <taxon>metagenomes</taxon>
        <taxon>ecological metagenomes</taxon>
    </lineage>
</organism>
<name>A0A3B0YI41_9ZZZZ</name>
<feature type="coiled-coil region" evidence="1">
    <location>
        <begin position="137"/>
        <end position="171"/>
    </location>
</feature>
<feature type="domain" description="Response regulatory" evidence="3">
    <location>
        <begin position="11"/>
        <end position="128"/>
    </location>
</feature>
<dbReference type="Gene3D" id="3.30.70.270">
    <property type="match status" value="1"/>
</dbReference>
<proteinExistence type="predicted"/>
<accession>A0A3B0YI41</accession>
<evidence type="ECO:0000313" key="5">
    <source>
        <dbReference type="EMBL" id="VAW75793.1"/>
    </source>
</evidence>
<dbReference type="GO" id="GO:0043709">
    <property type="term" value="P:cell adhesion involved in single-species biofilm formation"/>
    <property type="evidence" value="ECO:0007669"/>
    <property type="project" value="TreeGrafter"/>
</dbReference>